<protein>
    <submittedName>
        <fullName evidence="11">Syntaxin/t-SNARE family protein</fullName>
    </submittedName>
</protein>
<evidence type="ECO:0000256" key="2">
    <source>
        <dbReference type="ARBA" id="ARBA00022448"/>
    </source>
</evidence>
<keyword evidence="3 9" id="KW-0812">Transmembrane</keyword>
<evidence type="ECO:0000256" key="6">
    <source>
        <dbReference type="ARBA" id="ARBA00023034"/>
    </source>
</evidence>
<evidence type="ECO:0000313" key="12">
    <source>
        <dbReference type="Proteomes" id="UP000036987"/>
    </source>
</evidence>
<dbReference type="OrthoDB" id="1889309at2759"/>
<dbReference type="OMA" id="ERDKSCM"/>
<dbReference type="Proteomes" id="UP000036987">
    <property type="component" value="Unassembled WGS sequence"/>
</dbReference>
<evidence type="ECO:0000256" key="1">
    <source>
        <dbReference type="ARBA" id="ARBA00009063"/>
    </source>
</evidence>
<dbReference type="Gene3D" id="1.20.58.90">
    <property type="match status" value="1"/>
</dbReference>
<keyword evidence="4" id="KW-0653">Protein transport</keyword>
<dbReference type="PANTHER" id="PTHR34949">
    <property type="entry name" value="OS05G0443700 PROTEIN"/>
    <property type="match status" value="1"/>
</dbReference>
<dbReference type="FunFam" id="1.20.58.90:FF:000004">
    <property type="entry name" value="Syntaxin 10"/>
    <property type="match status" value="1"/>
</dbReference>
<evidence type="ECO:0000256" key="4">
    <source>
        <dbReference type="ARBA" id="ARBA00022927"/>
    </source>
</evidence>
<dbReference type="GO" id="GO:0016020">
    <property type="term" value="C:membrane"/>
    <property type="evidence" value="ECO:0007669"/>
    <property type="project" value="InterPro"/>
</dbReference>
<dbReference type="GO" id="GO:0005794">
    <property type="term" value="C:Golgi apparatus"/>
    <property type="evidence" value="ECO:0007669"/>
    <property type="project" value="UniProtKB-SubCell"/>
</dbReference>
<feature type="domain" description="Syntaxin 6/10/61 N-terminal" evidence="10">
    <location>
        <begin position="17"/>
        <end position="110"/>
    </location>
</feature>
<dbReference type="PANTHER" id="PTHR34949:SF3">
    <property type="entry name" value="OS08G0244100 PROTEIN"/>
    <property type="match status" value="1"/>
</dbReference>
<organism evidence="11 12">
    <name type="scientific">Zostera marina</name>
    <name type="common">Eelgrass</name>
    <dbReference type="NCBI Taxonomy" id="29655"/>
    <lineage>
        <taxon>Eukaryota</taxon>
        <taxon>Viridiplantae</taxon>
        <taxon>Streptophyta</taxon>
        <taxon>Embryophyta</taxon>
        <taxon>Tracheophyta</taxon>
        <taxon>Spermatophyta</taxon>
        <taxon>Magnoliopsida</taxon>
        <taxon>Liliopsida</taxon>
        <taxon>Zosteraceae</taxon>
        <taxon>Zostera</taxon>
    </lineage>
</organism>
<dbReference type="InterPro" id="IPR010989">
    <property type="entry name" value="SNARE"/>
</dbReference>
<comment type="caution">
    <text evidence="11">The sequence shown here is derived from an EMBL/GenBank/DDBJ whole genome shotgun (WGS) entry which is preliminary data.</text>
</comment>
<name>A0A0K9PXM9_ZOSMR</name>
<dbReference type="GO" id="GO:0015031">
    <property type="term" value="P:protein transport"/>
    <property type="evidence" value="ECO:0007669"/>
    <property type="project" value="UniProtKB-KW"/>
</dbReference>
<evidence type="ECO:0000313" key="11">
    <source>
        <dbReference type="EMBL" id="KMZ73766.1"/>
    </source>
</evidence>
<keyword evidence="2" id="KW-0813">Transport</keyword>
<keyword evidence="5 9" id="KW-1133">Transmembrane helix</keyword>
<evidence type="ECO:0000259" key="10">
    <source>
        <dbReference type="Pfam" id="PF09177"/>
    </source>
</evidence>
<evidence type="ECO:0000256" key="5">
    <source>
        <dbReference type="ARBA" id="ARBA00022989"/>
    </source>
</evidence>
<dbReference type="GO" id="GO:0048193">
    <property type="term" value="P:Golgi vesicle transport"/>
    <property type="evidence" value="ECO:0007669"/>
    <property type="project" value="InterPro"/>
</dbReference>
<accession>A0A0K9PXM9</accession>
<keyword evidence="12" id="KW-1185">Reference proteome</keyword>
<dbReference type="SUPFAM" id="SSF47661">
    <property type="entry name" value="t-snare proteins"/>
    <property type="match status" value="1"/>
</dbReference>
<dbReference type="CDD" id="cd21442">
    <property type="entry name" value="SNARE_NTD_STX6-like"/>
    <property type="match status" value="1"/>
</dbReference>
<sequence length="364" mass="41435">MATAVAIPSAFDQWQKDFFFPAAEAVQESTDRLESIYRIWIKDRSGGFKSEISDQLRRELQTALGTAKWQLEEFEKAVKRSYDKCSLGNSHIERHSQFVAALQNQIGHVEKSLGDTLREDGKQPFRWVQLDDEERDDLATFLSTGSRKLKSKIDKSITNDDSALLKPKPKNVRGFKETLMGSDDSKYIVELDAGEFSKGIDKTNRTISLPDIASWKIVIGNELNVNNTDKTSLENKAVPRCRASNLCSLMKNVGKTTQLKWPMNLFRKEKSDEHLYYVDRGVSSYLSLKKRFLWLTRGRNGPSERNGVSDEGLESSLPQPSYGWIGGGFRRQYSHTQFSPSLILPLVLMLMLLSIFLFVPFVFN</sequence>
<keyword evidence="7 9" id="KW-0472">Membrane</keyword>
<dbReference type="EMBL" id="LFYR01000525">
    <property type="protein sequence ID" value="KMZ73766.1"/>
    <property type="molecule type" value="Genomic_DNA"/>
</dbReference>
<comment type="similarity">
    <text evidence="1">Belongs to the syntaxin family.</text>
</comment>
<comment type="subcellular location">
    <subcellularLocation>
        <location evidence="8">Golgi apparatus</location>
        <location evidence="8">trans-Golgi network membrane</location>
        <topology evidence="8">Single-pass type IV membrane protein</topology>
    </subcellularLocation>
</comment>
<evidence type="ECO:0000256" key="7">
    <source>
        <dbReference type="ARBA" id="ARBA00023136"/>
    </source>
</evidence>
<dbReference type="InterPro" id="IPR015260">
    <property type="entry name" value="Syntaxin-6/10/61_N"/>
</dbReference>
<evidence type="ECO:0000256" key="9">
    <source>
        <dbReference type="SAM" id="Phobius"/>
    </source>
</evidence>
<reference evidence="12" key="1">
    <citation type="journal article" date="2016" name="Nature">
        <title>The genome of the seagrass Zostera marina reveals angiosperm adaptation to the sea.</title>
        <authorList>
            <person name="Olsen J.L."/>
            <person name="Rouze P."/>
            <person name="Verhelst B."/>
            <person name="Lin Y.-C."/>
            <person name="Bayer T."/>
            <person name="Collen J."/>
            <person name="Dattolo E."/>
            <person name="De Paoli E."/>
            <person name="Dittami S."/>
            <person name="Maumus F."/>
            <person name="Michel G."/>
            <person name="Kersting A."/>
            <person name="Lauritano C."/>
            <person name="Lohaus R."/>
            <person name="Toepel M."/>
            <person name="Tonon T."/>
            <person name="Vanneste K."/>
            <person name="Amirebrahimi M."/>
            <person name="Brakel J."/>
            <person name="Bostroem C."/>
            <person name="Chovatia M."/>
            <person name="Grimwood J."/>
            <person name="Jenkins J.W."/>
            <person name="Jueterbock A."/>
            <person name="Mraz A."/>
            <person name="Stam W.T."/>
            <person name="Tice H."/>
            <person name="Bornberg-Bauer E."/>
            <person name="Green P.J."/>
            <person name="Pearson G.A."/>
            <person name="Procaccini G."/>
            <person name="Duarte C.M."/>
            <person name="Schmutz J."/>
            <person name="Reusch T.B.H."/>
            <person name="Van de Peer Y."/>
        </authorList>
    </citation>
    <scope>NUCLEOTIDE SEQUENCE [LARGE SCALE GENOMIC DNA]</scope>
    <source>
        <strain evidence="12">cv. Finnish</strain>
    </source>
</reference>
<gene>
    <name evidence="11" type="ORF">ZOSMA_140G00040</name>
</gene>
<evidence type="ECO:0000256" key="3">
    <source>
        <dbReference type="ARBA" id="ARBA00022692"/>
    </source>
</evidence>
<dbReference type="Pfam" id="PF09177">
    <property type="entry name" value="STX6_10_61_N"/>
    <property type="match status" value="1"/>
</dbReference>
<evidence type="ECO:0000256" key="8">
    <source>
        <dbReference type="ARBA" id="ARBA00037801"/>
    </source>
</evidence>
<keyword evidence="6" id="KW-0333">Golgi apparatus</keyword>
<dbReference type="AlphaFoldDB" id="A0A0K9PXM9"/>
<proteinExistence type="inferred from homology"/>
<feature type="transmembrane region" description="Helical" evidence="9">
    <location>
        <begin position="342"/>
        <end position="363"/>
    </location>
</feature>